<name>A0ACC0VQ15_9STRA</name>
<dbReference type="Proteomes" id="UP001163321">
    <property type="component" value="Chromosome 8"/>
</dbReference>
<accession>A0ACC0VQ15</accession>
<reference evidence="1 2" key="1">
    <citation type="journal article" date="2022" name="bioRxiv">
        <title>The genome of the oomycete Peronosclerospora sorghi, a cosmopolitan pathogen of maize and sorghum, is inflated with dispersed pseudogenes.</title>
        <authorList>
            <person name="Fletcher K."/>
            <person name="Martin F."/>
            <person name="Isakeit T."/>
            <person name="Cavanaugh K."/>
            <person name="Magill C."/>
            <person name="Michelmore R."/>
        </authorList>
    </citation>
    <scope>NUCLEOTIDE SEQUENCE [LARGE SCALE GENOMIC DNA]</scope>
    <source>
        <strain evidence="1">P6</strain>
    </source>
</reference>
<proteinExistence type="predicted"/>
<keyword evidence="2" id="KW-1185">Reference proteome</keyword>
<evidence type="ECO:0000313" key="2">
    <source>
        <dbReference type="Proteomes" id="UP001163321"/>
    </source>
</evidence>
<comment type="caution">
    <text evidence="1">The sequence shown here is derived from an EMBL/GenBank/DDBJ whole genome shotgun (WGS) entry which is preliminary data.</text>
</comment>
<organism evidence="1 2">
    <name type="scientific">Peronosclerospora sorghi</name>
    <dbReference type="NCBI Taxonomy" id="230839"/>
    <lineage>
        <taxon>Eukaryota</taxon>
        <taxon>Sar</taxon>
        <taxon>Stramenopiles</taxon>
        <taxon>Oomycota</taxon>
        <taxon>Peronosporomycetes</taxon>
        <taxon>Peronosporales</taxon>
        <taxon>Peronosporaceae</taxon>
        <taxon>Peronosclerospora</taxon>
    </lineage>
</organism>
<gene>
    <name evidence="1" type="ORF">PsorP6_004441</name>
</gene>
<evidence type="ECO:0000313" key="1">
    <source>
        <dbReference type="EMBL" id="KAI9908060.1"/>
    </source>
</evidence>
<protein>
    <submittedName>
        <fullName evidence="1">Uncharacterized protein</fullName>
    </submittedName>
</protein>
<dbReference type="EMBL" id="CM047587">
    <property type="protein sequence ID" value="KAI9908060.1"/>
    <property type="molecule type" value="Genomic_DNA"/>
</dbReference>
<sequence length="602" mass="67284">MESPDSRRNGIGAPYYEEEFLLEACNLQWECLDLREKQLQKTWEYVCLMEKIEKQDRKYERALRRRRRQEHVNQRRKLEQEQVDRLEREKEWAKEIQKKKTQIAVKGTQTNEDLHAATHSTKVKARKLKVSKPKQGSKTKMKRIAPTTLLSSRSIDAEDPVSEKNRKETNGNESPLSVLPDDDLMHVLSHDKSSDSDVDVDRSTRSLILPVHQESPKPSPLKKKLSTPQKRFAKKIGAPPLDFDFSNAEAKRQAQAAKMAAKQHVESDDDEVESEPTPSSPLPTSKKHLKRRKDVAMDRQRLNGVVASGKRTLMAKTMSAPISRKGAMNDETSTGSNTLRKKTSGDGTVSKGMETKSVEAEGSTSGLPLKKKVNGKKEALSIKQRLANAELLARMNKMEDVNTPKVLSKKSKKIQNQEGATTLSAKRIEMQKSVLGETDVPESDRIVRERDLSISLNSSGMTSDYESPENLHASIRKRSREAEKGDGTPTKKLQFLELTKRLVRSPMPKFLRTPTPLTSPVIPSAMKTRKAVSPPPPAVSTRDTEAQDYGVRRMNSAPVRLTDGNRFGGGTSVVAGSGSFSMFDAFVNSSNGAIPRLKRPQG</sequence>